<feature type="region of interest" description="Disordered" evidence="1">
    <location>
        <begin position="1"/>
        <end position="25"/>
    </location>
</feature>
<evidence type="ECO:0000313" key="2">
    <source>
        <dbReference type="EMBL" id="MBB5139366.1"/>
    </source>
</evidence>
<protein>
    <submittedName>
        <fullName evidence="2">Uncharacterized protein</fullName>
    </submittedName>
</protein>
<name>A0A840PKB8_9ACTN</name>
<dbReference type="AlphaFoldDB" id="A0A840PKB8"/>
<dbReference type="RefSeq" id="WP_185056198.1">
    <property type="nucleotide sequence ID" value="NZ_BAABIX010000029.1"/>
</dbReference>
<comment type="caution">
    <text evidence="2">The sequence shown here is derived from an EMBL/GenBank/DDBJ whole genome shotgun (WGS) entry which is preliminary data.</text>
</comment>
<reference evidence="2 3" key="1">
    <citation type="submission" date="2020-08" db="EMBL/GenBank/DDBJ databases">
        <title>Genomic Encyclopedia of Type Strains, Phase IV (KMG-IV): sequencing the most valuable type-strain genomes for metagenomic binning, comparative biology and taxonomic classification.</title>
        <authorList>
            <person name="Goeker M."/>
        </authorList>
    </citation>
    <scope>NUCLEOTIDE SEQUENCE [LARGE SCALE GENOMIC DNA]</scope>
    <source>
        <strain evidence="2 3">DSM 45615</strain>
    </source>
</reference>
<accession>A0A840PKB8</accession>
<evidence type="ECO:0000256" key="1">
    <source>
        <dbReference type="SAM" id="MobiDB-lite"/>
    </source>
</evidence>
<dbReference type="Proteomes" id="UP000578449">
    <property type="component" value="Unassembled WGS sequence"/>
</dbReference>
<evidence type="ECO:0000313" key="3">
    <source>
        <dbReference type="Proteomes" id="UP000578449"/>
    </source>
</evidence>
<keyword evidence="3" id="KW-1185">Reference proteome</keyword>
<dbReference type="EMBL" id="JACHGN010000029">
    <property type="protein sequence ID" value="MBB5139366.1"/>
    <property type="molecule type" value="Genomic_DNA"/>
</dbReference>
<gene>
    <name evidence="2" type="ORF">HNP84_009129</name>
</gene>
<sequence length="67" mass="7941">MIRREVPAEREAHRALDKVRRQGPEAAREETLRVQAELVRLYGWEGYQTLMAQMESDLARLSEHRSY</sequence>
<proteinExistence type="predicted"/>
<organism evidence="2 3">
    <name type="scientific">Thermocatellispora tengchongensis</name>
    <dbReference type="NCBI Taxonomy" id="1073253"/>
    <lineage>
        <taxon>Bacteria</taxon>
        <taxon>Bacillati</taxon>
        <taxon>Actinomycetota</taxon>
        <taxon>Actinomycetes</taxon>
        <taxon>Streptosporangiales</taxon>
        <taxon>Streptosporangiaceae</taxon>
        <taxon>Thermocatellispora</taxon>
    </lineage>
</organism>